<accession>A0A7S4S6M2</accession>
<evidence type="ECO:0000256" key="5">
    <source>
        <dbReference type="SAM" id="MobiDB-lite"/>
    </source>
</evidence>
<evidence type="ECO:0000259" key="6">
    <source>
        <dbReference type="SMART" id="SM00976"/>
    </source>
</evidence>
<evidence type="ECO:0000313" key="7">
    <source>
        <dbReference type="EMBL" id="CAE4636302.1"/>
    </source>
</evidence>
<dbReference type="GO" id="GO:0032210">
    <property type="term" value="P:regulation of telomere maintenance via telomerase"/>
    <property type="evidence" value="ECO:0007669"/>
    <property type="project" value="TreeGrafter"/>
</dbReference>
<feature type="region of interest" description="Disordered" evidence="5">
    <location>
        <begin position="264"/>
        <end position="302"/>
    </location>
</feature>
<dbReference type="InterPro" id="IPR012340">
    <property type="entry name" value="NA-bd_OB-fold"/>
</dbReference>
<dbReference type="InterPro" id="IPR011564">
    <property type="entry name" value="Telomer_end-bd_POT1/Cdc13"/>
</dbReference>
<dbReference type="GO" id="GO:0016233">
    <property type="term" value="P:telomere capping"/>
    <property type="evidence" value="ECO:0007669"/>
    <property type="project" value="TreeGrafter"/>
</dbReference>
<feature type="compositionally biased region" description="Polar residues" evidence="5">
    <location>
        <begin position="433"/>
        <end position="442"/>
    </location>
</feature>
<dbReference type="InterPro" id="IPR028389">
    <property type="entry name" value="POT1"/>
</dbReference>
<dbReference type="Pfam" id="PF02765">
    <property type="entry name" value="POT1"/>
    <property type="match status" value="1"/>
</dbReference>
<evidence type="ECO:0000256" key="4">
    <source>
        <dbReference type="ARBA" id="ARBA00023125"/>
    </source>
</evidence>
<name>A0A7S4S6M2_9STRA</name>
<dbReference type="AlphaFoldDB" id="A0A7S4S6M2"/>
<dbReference type="GO" id="GO:0010521">
    <property type="term" value="F:telomerase inhibitor activity"/>
    <property type="evidence" value="ECO:0007669"/>
    <property type="project" value="TreeGrafter"/>
</dbReference>
<evidence type="ECO:0000256" key="1">
    <source>
        <dbReference type="ARBA" id="ARBA00004574"/>
    </source>
</evidence>
<dbReference type="PANTHER" id="PTHR14513:SF0">
    <property type="entry name" value="PROTECTION OF TELOMERES PROTEIN 1"/>
    <property type="match status" value="1"/>
</dbReference>
<feature type="compositionally biased region" description="Low complexity" evidence="5">
    <location>
        <begin position="264"/>
        <end position="293"/>
    </location>
</feature>
<evidence type="ECO:0000256" key="2">
    <source>
        <dbReference type="ARBA" id="ARBA00022454"/>
    </source>
</evidence>
<keyword evidence="3" id="KW-0779">Telomere</keyword>
<organism evidence="7">
    <name type="scientific">Ditylum brightwellii</name>
    <dbReference type="NCBI Taxonomy" id="49249"/>
    <lineage>
        <taxon>Eukaryota</taxon>
        <taxon>Sar</taxon>
        <taxon>Stramenopiles</taxon>
        <taxon>Ochrophyta</taxon>
        <taxon>Bacillariophyta</taxon>
        <taxon>Mediophyceae</taxon>
        <taxon>Lithodesmiophycidae</taxon>
        <taxon>Lithodesmiales</taxon>
        <taxon>Lithodesmiaceae</taxon>
        <taxon>Ditylum</taxon>
    </lineage>
</organism>
<keyword evidence="4" id="KW-0238">DNA-binding</keyword>
<feature type="region of interest" description="Disordered" evidence="5">
    <location>
        <begin position="408"/>
        <end position="452"/>
    </location>
</feature>
<proteinExistence type="predicted"/>
<dbReference type="EMBL" id="HBNS01038738">
    <property type="protein sequence ID" value="CAE4636302.1"/>
    <property type="molecule type" value="Transcribed_RNA"/>
</dbReference>
<dbReference type="GO" id="GO:0000783">
    <property type="term" value="C:nuclear telomere cap complex"/>
    <property type="evidence" value="ECO:0007669"/>
    <property type="project" value="TreeGrafter"/>
</dbReference>
<keyword evidence="2" id="KW-0158">Chromosome</keyword>
<sequence length="623" mass="69498">MQKGLIPFFKLKNEVNIYATVLQFSPPCLTRTCDWTMTLTLLDEGGEVVTLVVFHGEKERLPRVRMAGDVIRGHRLIVQEYQGDIQLVARKYSSFLVLRPKNTTQHSHQNPPPFSINTWTIQSTASKSFTFHESEDGTRAVQLWNYTHSHLLSCTTMKVDCTCTISQMKTQQEEGQQQQQQQRGQPLATHYTAMNGDLTVMVIAVLQPSLSCTSRNDTVGPVRGFLRVWDGTGPPQSDPLPPSFIEKDPPSEALISIANILQGNPTKSSTHPTNTTTPFQNPTTHSTTNTSNNEMDIPPPPPPKSLCGRIINVAIWEKPHWDLVREKDSFIRVGYPIRLRNVSDGRLPCGLRCLMVRSKSSMTPLPERTFEVISLLKDHHRRIVRGDPYNPQSGVLPLHMDTATATTNTLPEEEDEEKELDHSCNNEDEDESCPSSPINEVELSNKNKKDTRHPTCYSIHKTHSTLAECLSGDVPASFVSSFKIDRTYPVVNVKSSSSSSDDDDNENLKALCVQDEADGKLQFQFAFHLNDGTTELDAIVSNDVAETLLGVTAIDVCADSYHNHCGDTSSTKATVAKRNKLSHEALGKQKLSKILDSTSHGKIRSVCIDNSKYFILDDLFIDE</sequence>
<dbReference type="Gene3D" id="2.40.50.140">
    <property type="entry name" value="Nucleic acid-binding proteins"/>
    <property type="match status" value="1"/>
</dbReference>
<comment type="subcellular location">
    <subcellularLocation>
        <location evidence="1">Chromosome</location>
        <location evidence="1">Telomere</location>
    </subcellularLocation>
</comment>
<dbReference type="PANTHER" id="PTHR14513">
    <property type="entry name" value="PROTECTION OF TELOMERES 1"/>
    <property type="match status" value="1"/>
</dbReference>
<protein>
    <recommendedName>
        <fullName evidence="6">Telomeric single stranded DNA binding POT1/Cdc13 domain-containing protein</fullName>
    </recommendedName>
</protein>
<dbReference type="GO" id="GO:0098505">
    <property type="term" value="F:G-rich strand telomeric DNA binding"/>
    <property type="evidence" value="ECO:0007669"/>
    <property type="project" value="TreeGrafter"/>
</dbReference>
<dbReference type="SUPFAM" id="SSF50249">
    <property type="entry name" value="Nucleic acid-binding proteins"/>
    <property type="match status" value="1"/>
</dbReference>
<gene>
    <name evidence="7" type="ORF">DBRI00130_LOCUS30223</name>
</gene>
<feature type="domain" description="Telomeric single stranded DNA binding POT1/Cdc13" evidence="6">
    <location>
        <begin position="5"/>
        <end position="129"/>
    </location>
</feature>
<reference evidence="7" key="1">
    <citation type="submission" date="2021-01" db="EMBL/GenBank/DDBJ databases">
        <authorList>
            <person name="Corre E."/>
            <person name="Pelletier E."/>
            <person name="Niang G."/>
            <person name="Scheremetjew M."/>
            <person name="Finn R."/>
            <person name="Kale V."/>
            <person name="Holt S."/>
            <person name="Cochrane G."/>
            <person name="Meng A."/>
            <person name="Brown T."/>
            <person name="Cohen L."/>
        </authorList>
    </citation>
    <scope>NUCLEOTIDE SEQUENCE</scope>
    <source>
        <strain evidence="7">GSO104</strain>
    </source>
</reference>
<evidence type="ECO:0000256" key="3">
    <source>
        <dbReference type="ARBA" id="ARBA00022895"/>
    </source>
</evidence>
<dbReference type="SMART" id="SM00976">
    <property type="entry name" value="Telo_bind"/>
    <property type="match status" value="1"/>
</dbReference>